<dbReference type="SUPFAM" id="SSF116734">
    <property type="entry name" value="DNA methylase specificity domain"/>
    <property type="match status" value="1"/>
</dbReference>
<evidence type="ECO:0000256" key="5">
    <source>
        <dbReference type="ARBA" id="ARBA00022747"/>
    </source>
</evidence>
<evidence type="ECO:0000313" key="11">
    <source>
        <dbReference type="Proteomes" id="UP000011511"/>
    </source>
</evidence>
<dbReference type="PANTHER" id="PTHR42933">
    <property type="entry name" value="SLR6095 PROTEIN"/>
    <property type="match status" value="1"/>
</dbReference>
<accession>L9ZB87</accession>
<evidence type="ECO:0000256" key="6">
    <source>
        <dbReference type="ARBA" id="ARBA00023125"/>
    </source>
</evidence>
<dbReference type="InterPro" id="IPR003356">
    <property type="entry name" value="DNA_methylase_A-5"/>
</dbReference>
<keyword evidence="3" id="KW-0808">Transferase</keyword>
<dbReference type="PRINTS" id="PR00507">
    <property type="entry name" value="N12N6MTFRASE"/>
</dbReference>
<dbReference type="CDD" id="cd02440">
    <property type="entry name" value="AdoMet_MTases"/>
    <property type="match status" value="1"/>
</dbReference>
<evidence type="ECO:0000259" key="9">
    <source>
        <dbReference type="Pfam" id="PF02384"/>
    </source>
</evidence>
<dbReference type="PROSITE" id="PS00092">
    <property type="entry name" value="N6_MTASE"/>
    <property type="match status" value="1"/>
</dbReference>
<dbReference type="InterPro" id="IPR044946">
    <property type="entry name" value="Restrct_endonuc_typeI_TRD_sf"/>
</dbReference>
<dbReference type="InterPro" id="IPR029063">
    <property type="entry name" value="SAM-dependent_MTases_sf"/>
</dbReference>
<evidence type="ECO:0000256" key="4">
    <source>
        <dbReference type="ARBA" id="ARBA00022691"/>
    </source>
</evidence>
<keyword evidence="8" id="KW-0175">Coiled coil</keyword>
<proteinExistence type="predicted"/>
<dbReference type="AlphaFoldDB" id="L9ZB87"/>
<comment type="caution">
    <text evidence="10">The sequence shown here is derived from an EMBL/GenBank/DDBJ whole genome shotgun (WGS) entry which is preliminary data.</text>
</comment>
<dbReference type="Proteomes" id="UP000011511">
    <property type="component" value="Unassembled WGS sequence"/>
</dbReference>
<dbReference type="Gene3D" id="3.40.50.150">
    <property type="entry name" value="Vaccinia Virus protein VP39"/>
    <property type="match status" value="1"/>
</dbReference>
<dbReference type="InterPro" id="IPR002052">
    <property type="entry name" value="DNA_methylase_N6_adenine_CS"/>
</dbReference>
<dbReference type="RefSeq" id="WP_007110793.1">
    <property type="nucleotide sequence ID" value="NZ_AOIK01000043.1"/>
</dbReference>
<dbReference type="Gene3D" id="3.90.220.20">
    <property type="entry name" value="DNA methylase specificity domains"/>
    <property type="match status" value="1"/>
</dbReference>
<dbReference type="GO" id="GO:0032259">
    <property type="term" value="P:methylation"/>
    <property type="evidence" value="ECO:0007669"/>
    <property type="project" value="UniProtKB-KW"/>
</dbReference>
<dbReference type="GO" id="GO:0009007">
    <property type="term" value="F:site-specific DNA-methyltransferase (adenine-specific) activity"/>
    <property type="evidence" value="ECO:0007669"/>
    <property type="project" value="UniProtKB-EC"/>
</dbReference>
<dbReference type="GO" id="GO:0009307">
    <property type="term" value="P:DNA restriction-modification system"/>
    <property type="evidence" value="ECO:0007669"/>
    <property type="project" value="UniProtKB-KW"/>
</dbReference>
<dbReference type="PATRIC" id="fig|1227494.3.peg.3574"/>
<dbReference type="Pfam" id="PF02384">
    <property type="entry name" value="N6_Mtase"/>
    <property type="match status" value="1"/>
</dbReference>
<evidence type="ECO:0000313" key="10">
    <source>
        <dbReference type="EMBL" id="ELY83649.1"/>
    </source>
</evidence>
<dbReference type="PANTHER" id="PTHR42933:SF3">
    <property type="entry name" value="TYPE I RESTRICTION ENZYME MJAVIII METHYLASE SUBUNIT"/>
    <property type="match status" value="1"/>
</dbReference>
<sequence>MQEQELVQQTYDELTDIYGEDRVILEPFIEGQLSLRPDLAVLDENLNEFFVVVECSTVISEHREREDLKELHRLMNHSGAPYGALVSESFEYIFKLVPGEEGEQVERELADFPSDDSQEQRALESAEEIQMKFWRLAEYFRGKIGREIESQLYHSLFRKLAAERHNYNLDIDNLSEQDLTEIDELIEEKYPPFQAQRHQHDVEFQKQVLNTFYGIDLDKTPPRLAEAFVELEEQSQRTAPKTTPLWLSKAFLDLSETGEGDVVLDPAAGYGNILREANARGADAHGVEININAVNSAIFLNELFGTSVSYTTGDYLKLSQIDHSLPTEFDQVFIDPPFNLHYEKPDGTPARNGDEKFVLDSLERLKPGGRLTVILPVGKLYKRGASDFRETLRTEYTIESLIEIDTPIYDHTGISTVILQIANEPSSPSDEISYAIVDSDEEPERRIPEIVDDIRLGKADTLQLSRLDGGSYLPSEIIQMDKTSRQLQQEYDEVREIQDVAEEIRGGTKKPDQVFEEDGENRLPYVNIRDIQQQQYSEYLDVNENIVRADETDVLVSATGAKIHIHHPEREIAPSSMWAVVRFRTEEEALVYAHFLDTELARNQLESMQGGATVQHIPIRRLRELLVPKFSENQIQEKAGAIRKRLEKIADLEQEQAQLQDDLEGLFGGESI</sequence>
<dbReference type="InterPro" id="IPR051537">
    <property type="entry name" value="DNA_Adenine_Mtase"/>
</dbReference>
<dbReference type="EC" id="2.1.1.72" evidence="1"/>
<keyword evidence="6" id="KW-0238">DNA-binding</keyword>
<name>L9ZB87_NATA2</name>
<feature type="coiled-coil region" evidence="8">
    <location>
        <begin position="635"/>
        <end position="662"/>
    </location>
</feature>
<evidence type="ECO:0000256" key="8">
    <source>
        <dbReference type="SAM" id="Coils"/>
    </source>
</evidence>
<evidence type="ECO:0000256" key="7">
    <source>
        <dbReference type="ARBA" id="ARBA00047942"/>
    </source>
</evidence>
<dbReference type="GO" id="GO:0003677">
    <property type="term" value="F:DNA binding"/>
    <property type="evidence" value="ECO:0007669"/>
    <property type="project" value="UniProtKB-KW"/>
</dbReference>
<dbReference type="SUPFAM" id="SSF53335">
    <property type="entry name" value="S-adenosyl-L-methionine-dependent methyltransferases"/>
    <property type="match status" value="1"/>
</dbReference>
<keyword evidence="5" id="KW-0680">Restriction system</keyword>
<protein>
    <recommendedName>
        <fullName evidence="1">site-specific DNA-methyltransferase (adenine-specific)</fullName>
        <ecNumber evidence="1">2.1.1.72</ecNumber>
    </recommendedName>
</protein>
<keyword evidence="11" id="KW-1185">Reference proteome</keyword>
<feature type="domain" description="DNA methylase adenine-specific" evidence="9">
    <location>
        <begin position="243"/>
        <end position="432"/>
    </location>
</feature>
<evidence type="ECO:0000256" key="3">
    <source>
        <dbReference type="ARBA" id="ARBA00022679"/>
    </source>
</evidence>
<reference evidence="10 11" key="1">
    <citation type="journal article" date="2014" name="PLoS Genet.">
        <title>Phylogenetically driven sequencing of extremely halophilic archaea reveals strategies for static and dynamic osmo-response.</title>
        <authorList>
            <person name="Becker E.A."/>
            <person name="Seitzer P.M."/>
            <person name="Tritt A."/>
            <person name="Larsen D."/>
            <person name="Krusor M."/>
            <person name="Yao A.I."/>
            <person name="Wu D."/>
            <person name="Madern D."/>
            <person name="Eisen J.A."/>
            <person name="Darling A.E."/>
            <person name="Facciotti M.T."/>
        </authorList>
    </citation>
    <scope>NUCLEOTIDE SEQUENCE [LARGE SCALE GENOMIC DNA]</scope>
    <source>
        <strain evidence="10 11">JCM 12890</strain>
    </source>
</reference>
<dbReference type="GO" id="GO:0008170">
    <property type="term" value="F:N-methyltransferase activity"/>
    <property type="evidence" value="ECO:0007669"/>
    <property type="project" value="InterPro"/>
</dbReference>
<evidence type="ECO:0000256" key="1">
    <source>
        <dbReference type="ARBA" id="ARBA00011900"/>
    </source>
</evidence>
<keyword evidence="4" id="KW-0949">S-adenosyl-L-methionine</keyword>
<keyword evidence="2 10" id="KW-0489">Methyltransferase</keyword>
<evidence type="ECO:0000256" key="2">
    <source>
        <dbReference type="ARBA" id="ARBA00022603"/>
    </source>
</evidence>
<dbReference type="EMBL" id="AOIK01000043">
    <property type="protein sequence ID" value="ELY83649.1"/>
    <property type="molecule type" value="Genomic_DNA"/>
</dbReference>
<comment type="catalytic activity">
    <reaction evidence="7">
        <text>a 2'-deoxyadenosine in DNA + S-adenosyl-L-methionine = an N(6)-methyl-2'-deoxyadenosine in DNA + S-adenosyl-L-homocysteine + H(+)</text>
        <dbReference type="Rhea" id="RHEA:15197"/>
        <dbReference type="Rhea" id="RHEA-COMP:12418"/>
        <dbReference type="Rhea" id="RHEA-COMP:12419"/>
        <dbReference type="ChEBI" id="CHEBI:15378"/>
        <dbReference type="ChEBI" id="CHEBI:57856"/>
        <dbReference type="ChEBI" id="CHEBI:59789"/>
        <dbReference type="ChEBI" id="CHEBI:90615"/>
        <dbReference type="ChEBI" id="CHEBI:90616"/>
        <dbReference type="EC" id="2.1.1.72"/>
    </reaction>
</comment>
<organism evidence="10 11">
    <name type="scientific">Natrinema altunense (strain JCM 12890 / CGMCC 1.3731 / AJ2)</name>
    <dbReference type="NCBI Taxonomy" id="1227494"/>
    <lineage>
        <taxon>Archaea</taxon>
        <taxon>Methanobacteriati</taxon>
        <taxon>Methanobacteriota</taxon>
        <taxon>Stenosarchaea group</taxon>
        <taxon>Halobacteria</taxon>
        <taxon>Halobacteriales</taxon>
        <taxon>Natrialbaceae</taxon>
        <taxon>Natrinema</taxon>
    </lineage>
</organism>
<gene>
    <name evidence="10" type="ORF">C485_17892</name>
</gene>